<dbReference type="EMBL" id="JXTI01000078">
    <property type="protein sequence ID" value="KWX13226.1"/>
    <property type="molecule type" value="Genomic_DNA"/>
</dbReference>
<dbReference type="PANTHER" id="PTHR10513:SF15">
    <property type="entry name" value="NADH DEHYDROGENASE [UBIQUINONE] 1 ALPHA SUBCOMPLEX SUBUNIT 10, MITOCHONDRIAL"/>
    <property type="match status" value="1"/>
</dbReference>
<dbReference type="GO" id="GO:0005739">
    <property type="term" value="C:mitochondrion"/>
    <property type="evidence" value="ECO:0007669"/>
    <property type="project" value="GOC"/>
</dbReference>
<dbReference type="InterPro" id="IPR050566">
    <property type="entry name" value="Deoxyribonucleoside_kinase"/>
</dbReference>
<keyword evidence="2" id="KW-0418">Kinase</keyword>
<protein>
    <submittedName>
        <fullName evidence="2">Putative Deoxyguanosine kinase/deoxyadenosine kinase subunit</fullName>
    </submittedName>
</protein>
<evidence type="ECO:0000259" key="1">
    <source>
        <dbReference type="Pfam" id="PF01712"/>
    </source>
</evidence>
<evidence type="ECO:0000313" key="2">
    <source>
        <dbReference type="EMBL" id="KWX13226.1"/>
    </source>
</evidence>
<organism evidence="2 3">
    <name type="scientific">Giardia duodenalis assemblage B</name>
    <dbReference type="NCBI Taxonomy" id="1394984"/>
    <lineage>
        <taxon>Eukaryota</taxon>
        <taxon>Metamonada</taxon>
        <taxon>Diplomonadida</taxon>
        <taxon>Hexamitidae</taxon>
        <taxon>Giardiinae</taxon>
        <taxon>Giardia</taxon>
    </lineage>
</organism>
<dbReference type="SUPFAM" id="SSF52540">
    <property type="entry name" value="P-loop containing nucleoside triphosphate hydrolases"/>
    <property type="match status" value="1"/>
</dbReference>
<dbReference type="Gene3D" id="3.40.50.300">
    <property type="entry name" value="P-loop containing nucleotide triphosphate hydrolases"/>
    <property type="match status" value="1"/>
</dbReference>
<comment type="caution">
    <text evidence="2">The sequence shown here is derived from an EMBL/GenBank/DDBJ whole genome shotgun (WGS) entry which is preliminary data.</text>
</comment>
<accession>A0A132NT62</accession>
<dbReference type="VEuPathDB" id="GiardiaDB:QR46_2799"/>
<dbReference type="AlphaFoldDB" id="A0A132NT62"/>
<dbReference type="PANTHER" id="PTHR10513">
    <property type="entry name" value="DEOXYNUCLEOSIDE KINASE"/>
    <property type="match status" value="1"/>
</dbReference>
<dbReference type="Pfam" id="PF01712">
    <property type="entry name" value="dNK"/>
    <property type="match status" value="1"/>
</dbReference>
<feature type="domain" description="Deoxynucleoside kinase" evidence="1">
    <location>
        <begin position="11"/>
        <end position="185"/>
    </location>
</feature>
<sequence>MCHVAPNIFILEGNIAAGKSTLAGKLAEMYGLTLFTEPVEENPYLELFYEDPKKWGYQMQTWFFNQRLNTYKEAVQASKTVKGVLLDRSVFSDLVFALNSYEDGFISDADFKLYNEQYQAQLKGLPLPTVILYLDVTPETCYYRIHNVRCRPCEASIPLTYLQGLDKCYHTFLDTMHRFGCSIYTEPWNEFGQTEDIYANYIRLEETTPPVVSSV</sequence>
<gene>
    <name evidence="2" type="ORF">QR46_2799</name>
</gene>
<dbReference type="GO" id="GO:0006120">
    <property type="term" value="P:mitochondrial electron transport, NADH to ubiquinone"/>
    <property type="evidence" value="ECO:0007669"/>
    <property type="project" value="TreeGrafter"/>
</dbReference>
<dbReference type="InterPro" id="IPR027417">
    <property type="entry name" value="P-loop_NTPase"/>
</dbReference>
<evidence type="ECO:0000313" key="3">
    <source>
        <dbReference type="Proteomes" id="UP000070089"/>
    </source>
</evidence>
<reference evidence="2 3" key="1">
    <citation type="journal article" date="2015" name="Mol. Biochem. Parasitol.">
        <title>Identification of polymorphic genes for use in assemblage B genotyping assays through comparative genomics of multiple assemblage B Giardia duodenalis isolates.</title>
        <authorList>
            <person name="Wielinga C."/>
            <person name="Thompson R.C."/>
            <person name="Monis P."/>
            <person name="Ryan U."/>
        </authorList>
    </citation>
    <scope>NUCLEOTIDE SEQUENCE [LARGE SCALE GENOMIC DNA]</scope>
    <source>
        <strain evidence="2 3">BAH15c1</strain>
    </source>
</reference>
<dbReference type="InterPro" id="IPR031314">
    <property type="entry name" value="DNK_dom"/>
</dbReference>
<name>A0A132NT62_GIAIN</name>
<dbReference type="CDD" id="cd01673">
    <property type="entry name" value="dNK"/>
    <property type="match status" value="1"/>
</dbReference>
<dbReference type="FunFam" id="3.40.50.300:FF:002610">
    <property type="entry name" value="Deoxyguanosine kinase/deoxyadenosine kinase subunit, putative"/>
    <property type="match status" value="1"/>
</dbReference>
<keyword evidence="2" id="KW-0808">Transferase</keyword>
<dbReference type="OrthoDB" id="17400at2759"/>
<dbReference type="Proteomes" id="UP000070089">
    <property type="component" value="Unassembled WGS sequence"/>
</dbReference>
<dbReference type="GO" id="GO:0016301">
    <property type="term" value="F:kinase activity"/>
    <property type="evidence" value="ECO:0007669"/>
    <property type="project" value="UniProtKB-KW"/>
</dbReference>
<proteinExistence type="predicted"/>